<gene>
    <name evidence="1" type="ORF">E8M01_24990</name>
</gene>
<sequence length="187" mass="20451">MTDTPARILLVTGPAGIGKSTLAWEIGSRLADMRIPHVAIETDELDRVFPKPSREELETLSPGTTDVSGVNLAALWSTYRALGHTRLILSGVMMHLEFDRRWITAAIPDAEITVLRLTAGDATLVERLDRREVGSGKDEQIQRTLRQARRMAAEAPGAQLIVETDGRSAREIATEVLDAVAWLTGEA</sequence>
<organism evidence="1 2">
    <name type="scientific">Phreatobacter stygius</name>
    <dbReference type="NCBI Taxonomy" id="1940610"/>
    <lineage>
        <taxon>Bacteria</taxon>
        <taxon>Pseudomonadati</taxon>
        <taxon>Pseudomonadota</taxon>
        <taxon>Alphaproteobacteria</taxon>
        <taxon>Hyphomicrobiales</taxon>
        <taxon>Phreatobacteraceae</taxon>
        <taxon>Phreatobacter</taxon>
    </lineage>
</organism>
<dbReference type="Pfam" id="PF13671">
    <property type="entry name" value="AAA_33"/>
    <property type="match status" value="1"/>
</dbReference>
<dbReference type="AlphaFoldDB" id="A0A4D7BH61"/>
<dbReference type="InterPro" id="IPR027417">
    <property type="entry name" value="P-loop_NTPase"/>
</dbReference>
<evidence type="ECO:0008006" key="3">
    <source>
        <dbReference type="Google" id="ProtNLM"/>
    </source>
</evidence>
<name>A0A4D7BH61_9HYPH</name>
<evidence type="ECO:0000313" key="2">
    <source>
        <dbReference type="Proteomes" id="UP000298781"/>
    </source>
</evidence>
<protein>
    <recommendedName>
        <fullName evidence="3">AAA family ATPase</fullName>
    </recommendedName>
</protein>
<dbReference type="EMBL" id="CP039690">
    <property type="protein sequence ID" value="QCI67202.1"/>
    <property type="molecule type" value="Genomic_DNA"/>
</dbReference>
<keyword evidence="2" id="KW-1185">Reference proteome</keyword>
<dbReference type="SUPFAM" id="SSF52540">
    <property type="entry name" value="P-loop containing nucleoside triphosphate hydrolases"/>
    <property type="match status" value="1"/>
</dbReference>
<proteinExistence type="predicted"/>
<dbReference type="Gene3D" id="3.40.50.300">
    <property type="entry name" value="P-loop containing nucleotide triphosphate hydrolases"/>
    <property type="match status" value="1"/>
</dbReference>
<dbReference type="RefSeq" id="WP_136962637.1">
    <property type="nucleotide sequence ID" value="NZ_CP039690.1"/>
</dbReference>
<dbReference type="OrthoDB" id="7889077at2"/>
<dbReference type="Proteomes" id="UP000298781">
    <property type="component" value="Chromosome"/>
</dbReference>
<evidence type="ECO:0000313" key="1">
    <source>
        <dbReference type="EMBL" id="QCI67202.1"/>
    </source>
</evidence>
<accession>A0A4D7BH61</accession>
<dbReference type="KEGG" id="pstg:E8M01_24990"/>
<reference evidence="1 2" key="1">
    <citation type="submission" date="2019-04" db="EMBL/GenBank/DDBJ databases">
        <title>Phreatobacter aquaticus sp. nov.</title>
        <authorList>
            <person name="Choi A."/>
        </authorList>
    </citation>
    <scope>NUCLEOTIDE SEQUENCE [LARGE SCALE GENOMIC DNA]</scope>
    <source>
        <strain evidence="1 2">KCTC 52518</strain>
    </source>
</reference>